<dbReference type="PANTHER" id="PTHR11109:SF7">
    <property type="entry name" value="GTP CYCLOHYDROLASE 1"/>
    <property type="match status" value="1"/>
</dbReference>
<feature type="binding site" evidence="6">
    <location>
        <position position="104"/>
    </location>
    <ligand>
        <name>Zn(2+)</name>
        <dbReference type="ChEBI" id="CHEBI:29105"/>
    </ligand>
</feature>
<dbReference type="NCBIfam" id="NF006824">
    <property type="entry name" value="PRK09347.1-1"/>
    <property type="match status" value="1"/>
</dbReference>
<comment type="similarity">
    <text evidence="3 6">Belongs to the GTP cyclohydrolase I family.</text>
</comment>
<dbReference type="InterPro" id="IPR043134">
    <property type="entry name" value="GTP-CH-I_N"/>
</dbReference>
<dbReference type="Gene3D" id="3.30.1130.10">
    <property type="match status" value="1"/>
</dbReference>
<protein>
    <recommendedName>
        <fullName evidence="6">GTP cyclohydrolase 1</fullName>
        <ecNumber evidence="6">3.5.4.16</ecNumber>
    </recommendedName>
    <alternativeName>
        <fullName evidence="6">GTP cyclohydrolase I</fullName>
        <shortName evidence="6">GTP-CH-I</shortName>
    </alternativeName>
</protein>
<sequence>MELIGEDHMSMSIETPLRSDAFTIDDDFKIELIEKHFKEIMHILGLDLTNDSLRDTPQRVAKMYVKEIFKGLNPQNKPEVKLFENVYRYNEMLIEKNITLYSYCEHHFVPIIGKVHVAYISNGQVIGLSKINRLVQYYALRPQVQERLTTQIAQGLKEALHSEDVAVIIDAAHLCVASRGIKDTASSTITASYSGKFQQEKRKAEFLSLINISQP</sequence>
<evidence type="ECO:0000256" key="6">
    <source>
        <dbReference type="HAMAP-Rule" id="MF_00223"/>
    </source>
</evidence>
<dbReference type="HAMAP" id="MF_00223">
    <property type="entry name" value="FolE"/>
    <property type="match status" value="1"/>
</dbReference>
<comment type="pathway">
    <text evidence="2 6">Cofactor biosynthesis; 7,8-dihydroneopterin triphosphate biosynthesis; 7,8-dihydroneopterin triphosphate from GTP: step 1/1.</text>
</comment>
<dbReference type="GO" id="GO:0005737">
    <property type="term" value="C:cytoplasm"/>
    <property type="evidence" value="ECO:0007669"/>
    <property type="project" value="TreeGrafter"/>
</dbReference>
<dbReference type="GO" id="GO:0005525">
    <property type="term" value="F:GTP binding"/>
    <property type="evidence" value="ECO:0007669"/>
    <property type="project" value="UniProtKB-KW"/>
</dbReference>
<dbReference type="FunFam" id="3.30.1130.10:FF:000001">
    <property type="entry name" value="GTP cyclohydrolase 1"/>
    <property type="match status" value="1"/>
</dbReference>
<keyword evidence="4 6" id="KW-0554">One-carbon metabolism</keyword>
<feature type="binding site" evidence="6">
    <location>
        <position position="107"/>
    </location>
    <ligand>
        <name>Zn(2+)</name>
        <dbReference type="ChEBI" id="CHEBI:29105"/>
    </ligand>
</feature>
<dbReference type="GO" id="GO:0006729">
    <property type="term" value="P:tetrahydrobiopterin biosynthetic process"/>
    <property type="evidence" value="ECO:0007669"/>
    <property type="project" value="TreeGrafter"/>
</dbReference>
<evidence type="ECO:0000256" key="4">
    <source>
        <dbReference type="ARBA" id="ARBA00022563"/>
    </source>
</evidence>
<name>A0A9D7SYX5_9BACT</name>
<dbReference type="Gene3D" id="1.10.286.10">
    <property type="match status" value="1"/>
</dbReference>
<dbReference type="NCBIfam" id="NF006826">
    <property type="entry name" value="PRK09347.1-3"/>
    <property type="match status" value="1"/>
</dbReference>
<comment type="catalytic activity">
    <reaction evidence="1 6">
        <text>GTP + H2O = 7,8-dihydroneopterin 3'-triphosphate + formate + H(+)</text>
        <dbReference type="Rhea" id="RHEA:17473"/>
        <dbReference type="ChEBI" id="CHEBI:15377"/>
        <dbReference type="ChEBI" id="CHEBI:15378"/>
        <dbReference type="ChEBI" id="CHEBI:15740"/>
        <dbReference type="ChEBI" id="CHEBI:37565"/>
        <dbReference type="ChEBI" id="CHEBI:58462"/>
        <dbReference type="EC" id="3.5.4.16"/>
    </reaction>
</comment>
<keyword evidence="6" id="KW-0862">Zinc</keyword>
<dbReference type="Pfam" id="PF01227">
    <property type="entry name" value="GTP_cyclohydroI"/>
    <property type="match status" value="1"/>
</dbReference>
<evidence type="ECO:0000259" key="7">
    <source>
        <dbReference type="Pfam" id="PF01227"/>
    </source>
</evidence>
<evidence type="ECO:0000313" key="8">
    <source>
        <dbReference type="EMBL" id="MBK9984704.1"/>
    </source>
</evidence>
<keyword evidence="6" id="KW-0342">GTP-binding</keyword>
<accession>A0A9D7SYX5</accession>
<evidence type="ECO:0000256" key="2">
    <source>
        <dbReference type="ARBA" id="ARBA00005080"/>
    </source>
</evidence>
<feature type="binding site" evidence="6">
    <location>
        <position position="175"/>
    </location>
    <ligand>
        <name>Zn(2+)</name>
        <dbReference type="ChEBI" id="CHEBI:29105"/>
    </ligand>
</feature>
<evidence type="ECO:0000256" key="1">
    <source>
        <dbReference type="ARBA" id="ARBA00001052"/>
    </source>
</evidence>
<reference evidence="8 9" key="1">
    <citation type="submission" date="2020-10" db="EMBL/GenBank/DDBJ databases">
        <title>Connecting structure to function with the recovery of over 1000 high-quality activated sludge metagenome-assembled genomes encoding full-length rRNA genes using long-read sequencing.</title>
        <authorList>
            <person name="Singleton C.M."/>
            <person name="Petriglieri F."/>
            <person name="Kristensen J.M."/>
            <person name="Kirkegaard R.H."/>
            <person name="Michaelsen T.Y."/>
            <person name="Andersen M.H."/>
            <person name="Karst S.M."/>
            <person name="Dueholm M.S."/>
            <person name="Nielsen P.H."/>
            <person name="Albertsen M."/>
        </authorList>
    </citation>
    <scope>NUCLEOTIDE SEQUENCE [LARGE SCALE GENOMIC DNA]</scope>
    <source>
        <strain evidence="8">Ribe_18-Q3-R11-54_MAXAC.273</strain>
    </source>
</reference>
<organism evidence="8 9">
    <name type="scientific">Candidatus Opimibacter skivensis</name>
    <dbReference type="NCBI Taxonomy" id="2982028"/>
    <lineage>
        <taxon>Bacteria</taxon>
        <taxon>Pseudomonadati</taxon>
        <taxon>Bacteroidota</taxon>
        <taxon>Saprospiria</taxon>
        <taxon>Saprospirales</taxon>
        <taxon>Saprospiraceae</taxon>
        <taxon>Candidatus Opimibacter</taxon>
    </lineage>
</organism>
<keyword evidence="6" id="KW-0479">Metal-binding</keyword>
<dbReference type="GO" id="GO:0006730">
    <property type="term" value="P:one-carbon metabolic process"/>
    <property type="evidence" value="ECO:0007669"/>
    <property type="project" value="UniProtKB-UniRule"/>
</dbReference>
<proteinExistence type="inferred from homology"/>
<dbReference type="SUPFAM" id="SSF55620">
    <property type="entry name" value="Tetrahydrobiopterin biosynthesis enzymes-like"/>
    <property type="match status" value="1"/>
</dbReference>
<dbReference type="NCBIfam" id="NF006825">
    <property type="entry name" value="PRK09347.1-2"/>
    <property type="match status" value="1"/>
</dbReference>
<dbReference type="GO" id="GO:0046654">
    <property type="term" value="P:tetrahydrofolate biosynthetic process"/>
    <property type="evidence" value="ECO:0007669"/>
    <property type="project" value="UniProtKB-UniRule"/>
</dbReference>
<dbReference type="PROSITE" id="PS00860">
    <property type="entry name" value="GTP_CYCLOHYDROL_1_2"/>
    <property type="match status" value="1"/>
</dbReference>
<dbReference type="InterPro" id="IPR043133">
    <property type="entry name" value="GTP-CH-I_C/QueF"/>
</dbReference>
<comment type="caution">
    <text evidence="8">The sequence shown here is derived from an EMBL/GenBank/DDBJ whole genome shotgun (WGS) entry which is preliminary data.</text>
</comment>
<feature type="domain" description="GTP cyclohydrolase I" evidence="7">
    <location>
        <begin position="33"/>
        <end position="210"/>
    </location>
</feature>
<dbReference type="GO" id="GO:0003934">
    <property type="term" value="F:GTP cyclohydrolase I activity"/>
    <property type="evidence" value="ECO:0007669"/>
    <property type="project" value="UniProtKB-UniRule"/>
</dbReference>
<dbReference type="InterPro" id="IPR001474">
    <property type="entry name" value="GTP_CycHdrlase_I"/>
</dbReference>
<dbReference type="InterPro" id="IPR018234">
    <property type="entry name" value="GTP_CycHdrlase_I_CS"/>
</dbReference>
<gene>
    <name evidence="6 8" type="primary">folE</name>
    <name evidence="8" type="ORF">IPP15_20465</name>
</gene>
<dbReference type="PANTHER" id="PTHR11109">
    <property type="entry name" value="GTP CYCLOHYDROLASE I"/>
    <property type="match status" value="1"/>
</dbReference>
<comment type="subunit">
    <text evidence="6">Homopolymer.</text>
</comment>
<keyword evidence="6" id="KW-0547">Nucleotide-binding</keyword>
<dbReference type="InterPro" id="IPR020602">
    <property type="entry name" value="GTP_CycHdrlase_I_dom"/>
</dbReference>
<dbReference type="NCBIfam" id="TIGR00063">
    <property type="entry name" value="folE"/>
    <property type="match status" value="1"/>
</dbReference>
<keyword evidence="5 6" id="KW-0378">Hydrolase</keyword>
<dbReference type="AlphaFoldDB" id="A0A9D7SYX5"/>
<evidence type="ECO:0000256" key="5">
    <source>
        <dbReference type="ARBA" id="ARBA00022801"/>
    </source>
</evidence>
<dbReference type="EMBL" id="JADKGY010000031">
    <property type="protein sequence ID" value="MBK9984704.1"/>
    <property type="molecule type" value="Genomic_DNA"/>
</dbReference>
<dbReference type="Proteomes" id="UP000808337">
    <property type="component" value="Unassembled WGS sequence"/>
</dbReference>
<evidence type="ECO:0000313" key="9">
    <source>
        <dbReference type="Proteomes" id="UP000808337"/>
    </source>
</evidence>
<dbReference type="GO" id="GO:0008270">
    <property type="term" value="F:zinc ion binding"/>
    <property type="evidence" value="ECO:0007669"/>
    <property type="project" value="UniProtKB-UniRule"/>
</dbReference>
<dbReference type="EC" id="3.5.4.16" evidence="6"/>
<dbReference type="PROSITE" id="PS00859">
    <property type="entry name" value="GTP_CYCLOHYDROL_1_1"/>
    <property type="match status" value="1"/>
</dbReference>
<evidence type="ECO:0000256" key="3">
    <source>
        <dbReference type="ARBA" id="ARBA00008085"/>
    </source>
</evidence>